<protein>
    <submittedName>
        <fullName evidence="1">Uncharacterized protein</fullName>
    </submittedName>
</protein>
<evidence type="ECO:0000313" key="1">
    <source>
        <dbReference type="EMBL" id="OSX56519.1"/>
    </source>
</evidence>
<keyword evidence="2" id="KW-1185">Reference proteome</keyword>
<dbReference type="Gene3D" id="3.40.50.720">
    <property type="entry name" value="NAD(P)-binding Rossmann-like Domain"/>
    <property type="match status" value="1"/>
</dbReference>
<sequence>MFVGMENNLLSYSTGQALRRHQQARVRGRRQNDQRDAISTAFQGVDDNAHVSLPADAFGEDNSIVCKAIASVEAVVRTAAKTPSLKRVGFTSSSVTAEFDDATILPNANFGLGKGNAYQDSTSA</sequence>
<dbReference type="GeneID" id="36326495"/>
<organism evidence="1 2">
    <name type="scientific">Postia placenta MAD-698-R-SB12</name>
    <dbReference type="NCBI Taxonomy" id="670580"/>
    <lineage>
        <taxon>Eukaryota</taxon>
        <taxon>Fungi</taxon>
        <taxon>Dikarya</taxon>
        <taxon>Basidiomycota</taxon>
        <taxon>Agaricomycotina</taxon>
        <taxon>Agaricomycetes</taxon>
        <taxon>Polyporales</taxon>
        <taxon>Adustoporiaceae</taxon>
        <taxon>Rhodonia</taxon>
    </lineage>
</organism>
<accession>A0A1X6MJN0</accession>
<dbReference type="AlphaFoldDB" id="A0A1X6MJN0"/>
<evidence type="ECO:0000313" key="2">
    <source>
        <dbReference type="Proteomes" id="UP000194127"/>
    </source>
</evidence>
<reference evidence="1 2" key="1">
    <citation type="submission" date="2017-04" db="EMBL/GenBank/DDBJ databases">
        <title>Genome Sequence of the Model Brown-Rot Fungus Postia placenta SB12.</title>
        <authorList>
            <consortium name="DOE Joint Genome Institute"/>
            <person name="Gaskell J."/>
            <person name="Kersten P."/>
            <person name="Larrondo L.F."/>
            <person name="Canessa P."/>
            <person name="Martinez D."/>
            <person name="Hibbett D."/>
            <person name="Schmoll M."/>
            <person name="Kubicek C.P."/>
            <person name="Martinez A.T."/>
            <person name="Yadav J."/>
            <person name="Master E."/>
            <person name="Magnuson J.K."/>
            <person name="James T."/>
            <person name="Yaver D."/>
            <person name="Berka R."/>
            <person name="Labutti K."/>
            <person name="Lipzen A."/>
            <person name="Aerts A."/>
            <person name="Barry K."/>
            <person name="Henrissat B."/>
            <person name="Blanchette R."/>
            <person name="Grigoriev I."/>
            <person name="Cullen D."/>
        </authorList>
    </citation>
    <scope>NUCLEOTIDE SEQUENCE [LARGE SCALE GENOMIC DNA]</scope>
    <source>
        <strain evidence="1 2">MAD-698-R-SB12</strain>
    </source>
</reference>
<proteinExistence type="predicted"/>
<dbReference type="Proteomes" id="UP000194127">
    <property type="component" value="Unassembled WGS sequence"/>
</dbReference>
<gene>
    <name evidence="1" type="ORF">POSPLADRAFT_1062666</name>
</gene>
<dbReference type="EMBL" id="KZ110613">
    <property type="protein sequence ID" value="OSX56519.1"/>
    <property type="molecule type" value="Genomic_DNA"/>
</dbReference>
<dbReference type="RefSeq" id="XP_024333313.1">
    <property type="nucleotide sequence ID" value="XM_024481545.1"/>
</dbReference>
<name>A0A1X6MJN0_9APHY</name>